<name>A0A0P0CU58_9BACT</name>
<dbReference type="PATRIC" id="fig|512763.3.peg.254"/>
<dbReference type="Proteomes" id="UP000061382">
    <property type="component" value="Chromosome"/>
</dbReference>
<feature type="chain" id="PRO_5006042882" description="Acetyl xylan esterase domain-containing protein" evidence="2">
    <location>
        <begin position="23"/>
        <end position="434"/>
    </location>
</feature>
<dbReference type="GO" id="GO:0005976">
    <property type="term" value="P:polysaccharide metabolic process"/>
    <property type="evidence" value="ECO:0007669"/>
    <property type="project" value="TreeGrafter"/>
</dbReference>
<dbReference type="OrthoDB" id="3668964at2"/>
<dbReference type="Gene3D" id="3.40.50.1820">
    <property type="entry name" value="alpha/beta hydrolase"/>
    <property type="match status" value="1"/>
</dbReference>
<organism evidence="4 5">
    <name type="scientific">Rufibacter tibetensis</name>
    <dbReference type="NCBI Taxonomy" id="512763"/>
    <lineage>
        <taxon>Bacteria</taxon>
        <taxon>Pseudomonadati</taxon>
        <taxon>Bacteroidota</taxon>
        <taxon>Cytophagia</taxon>
        <taxon>Cytophagales</taxon>
        <taxon>Hymenobacteraceae</taxon>
        <taxon>Rufibacter</taxon>
    </lineage>
</organism>
<feature type="active site" description="Charge relay system" evidence="1">
    <location>
        <position position="385"/>
    </location>
</feature>
<dbReference type="GO" id="GO:0052689">
    <property type="term" value="F:carboxylic ester hydrolase activity"/>
    <property type="evidence" value="ECO:0007669"/>
    <property type="project" value="TreeGrafter"/>
</dbReference>
<dbReference type="PANTHER" id="PTHR40111">
    <property type="entry name" value="CEPHALOSPORIN-C DEACETYLASE"/>
    <property type="match status" value="1"/>
</dbReference>
<sequence>MRNFIFYLTLFCCLFLLRQAGAQNSPAPLKLINFVLTPSAEDWTYPVNKTATVDVTVLKNDVPLKDATITYEFGPEMLQAEKKGTLTLKKGQGNINMGTSKEPGFRQLVVKTEYQGKTYSSQVKVGFSPEKIAPTVVLPGDFMAFWEAAKAEAAKVPMDAKLTYLPEHSTTTVDVYLVNLQNYKKGQRLYGYLSKPKAPGKYPVLFSPPGAGVKATSPSTSLADQGFISLSIEIHGITPMLDSDTYKNISNAFGDYWFNKLDDRDNYYYKSVYLGCVRSIDYLCSLPEFDGKNMVVTGGSQGGALAIVTAALDKRVKALASFYPALSDITGYLHGRAGGWPHMLSPRYAATTNTPAKLRTISYYDVVNFAKHVTVPGFYSWGYNDNTCPPTSVYAAVNSVKAPKTLAITPITGHWRFEETNQESINWLKQQLVK</sequence>
<proteinExistence type="predicted"/>
<accession>A0A0P0CU58</accession>
<feature type="active site" description="Charge relay system" evidence="1">
    <location>
        <position position="414"/>
    </location>
</feature>
<dbReference type="InterPro" id="IPR039069">
    <property type="entry name" value="CE7"/>
</dbReference>
<evidence type="ECO:0000259" key="3">
    <source>
        <dbReference type="Pfam" id="PF05448"/>
    </source>
</evidence>
<feature type="active site" description="Nucleophile" evidence="1">
    <location>
        <position position="300"/>
    </location>
</feature>
<dbReference type="Pfam" id="PF05448">
    <property type="entry name" value="AXE1"/>
    <property type="match status" value="1"/>
</dbReference>
<dbReference type="STRING" id="512763.DC20_01145"/>
<protein>
    <recommendedName>
        <fullName evidence="3">Acetyl xylan esterase domain-containing protein</fullName>
    </recommendedName>
</protein>
<evidence type="ECO:0000313" key="5">
    <source>
        <dbReference type="Proteomes" id="UP000061382"/>
    </source>
</evidence>
<feature type="domain" description="Acetyl xylan esterase" evidence="3">
    <location>
        <begin position="137"/>
        <end position="430"/>
    </location>
</feature>
<dbReference type="EMBL" id="CP012643">
    <property type="protein sequence ID" value="ALI97837.1"/>
    <property type="molecule type" value="Genomic_DNA"/>
</dbReference>
<dbReference type="InterPro" id="IPR008391">
    <property type="entry name" value="AXE1_dom"/>
</dbReference>
<feature type="signal peptide" evidence="2">
    <location>
        <begin position="1"/>
        <end position="22"/>
    </location>
</feature>
<keyword evidence="2" id="KW-0732">Signal</keyword>
<dbReference type="InterPro" id="IPR029058">
    <property type="entry name" value="AB_hydrolase_fold"/>
</dbReference>
<evidence type="ECO:0000256" key="2">
    <source>
        <dbReference type="SAM" id="SignalP"/>
    </source>
</evidence>
<dbReference type="KEGG" id="rti:DC20_01145"/>
<dbReference type="RefSeq" id="WP_062542149.1">
    <property type="nucleotide sequence ID" value="NZ_CP012643.1"/>
</dbReference>
<evidence type="ECO:0000313" key="4">
    <source>
        <dbReference type="EMBL" id="ALI97837.1"/>
    </source>
</evidence>
<dbReference type="PANTHER" id="PTHR40111:SF1">
    <property type="entry name" value="CEPHALOSPORIN-C DEACETYLASE"/>
    <property type="match status" value="1"/>
</dbReference>
<keyword evidence="5" id="KW-1185">Reference proteome</keyword>
<dbReference type="AlphaFoldDB" id="A0A0P0CU58"/>
<evidence type="ECO:0000256" key="1">
    <source>
        <dbReference type="PIRSR" id="PIRSR639069-1"/>
    </source>
</evidence>
<reference evidence="4 5" key="1">
    <citation type="submission" date="2015-08" db="EMBL/GenBank/DDBJ databases">
        <title>Complete genome sequence of Rufibacter tibetensis strain 1351t, a radiation-resistant bacterium from tibet plateau.</title>
        <authorList>
            <person name="Dai J."/>
        </authorList>
    </citation>
    <scope>NUCLEOTIDE SEQUENCE [LARGE SCALE GENOMIC DNA]</scope>
    <source>
        <strain evidence="4 5">1351</strain>
    </source>
</reference>
<dbReference type="SUPFAM" id="SSF53474">
    <property type="entry name" value="alpha/beta-Hydrolases"/>
    <property type="match status" value="1"/>
</dbReference>
<gene>
    <name evidence="4" type="ORF">DC20_01145</name>
</gene>